<sequence>MQFLRDKVAVNLVIGVGNVDFCIAIGLGVTRRGARLRKAQEFKLAMMSARSGRLRRGYRRERTAKVKAKMCNLTNLIVNNTIGAAVVNASTNASTNGNTNGKFVPAKAVEAPKPVNADNPWTCVCGYRNEYGGMICGSCGRRG</sequence>
<proteinExistence type="predicted"/>
<reference evidence="2 3" key="1">
    <citation type="submission" date="2018-12" db="EMBL/GenBank/DDBJ databases">
        <title>Genome of Verticillium dahliae isolate Getta Getta.</title>
        <authorList>
            <person name="Gardiner D.M."/>
        </authorList>
    </citation>
    <scope>NUCLEOTIDE SEQUENCE [LARGE SCALE GENOMIC DNA]</scope>
    <source>
        <strain evidence="2 3">Getta Getta</strain>
    </source>
</reference>
<dbReference type="AlphaFoldDB" id="A0A444RRE0"/>
<dbReference type="EMBL" id="RSDZ01000102">
    <property type="protein sequence ID" value="RXG43719.1"/>
    <property type="molecule type" value="Genomic_DNA"/>
</dbReference>
<protein>
    <submittedName>
        <fullName evidence="2">Uncharacterized protein</fullName>
    </submittedName>
</protein>
<keyword evidence="1" id="KW-0472">Membrane</keyword>
<evidence type="ECO:0000313" key="3">
    <source>
        <dbReference type="Proteomes" id="UP000288725"/>
    </source>
</evidence>
<evidence type="ECO:0000256" key="1">
    <source>
        <dbReference type="SAM" id="Phobius"/>
    </source>
</evidence>
<keyword evidence="1" id="KW-1133">Transmembrane helix</keyword>
<evidence type="ECO:0000313" key="2">
    <source>
        <dbReference type="EMBL" id="RXG43719.1"/>
    </source>
</evidence>
<accession>A0A444RRE0</accession>
<gene>
    <name evidence="2" type="ORF">VDGE_30174</name>
</gene>
<feature type="transmembrane region" description="Helical" evidence="1">
    <location>
        <begin position="12"/>
        <end position="30"/>
    </location>
</feature>
<comment type="caution">
    <text evidence="2">The sequence shown here is derived from an EMBL/GenBank/DDBJ whole genome shotgun (WGS) entry which is preliminary data.</text>
</comment>
<organism evidence="2 3">
    <name type="scientific">Verticillium dahliae</name>
    <name type="common">Verticillium wilt</name>
    <dbReference type="NCBI Taxonomy" id="27337"/>
    <lineage>
        <taxon>Eukaryota</taxon>
        <taxon>Fungi</taxon>
        <taxon>Dikarya</taxon>
        <taxon>Ascomycota</taxon>
        <taxon>Pezizomycotina</taxon>
        <taxon>Sordariomycetes</taxon>
        <taxon>Hypocreomycetidae</taxon>
        <taxon>Glomerellales</taxon>
        <taxon>Plectosphaerellaceae</taxon>
        <taxon>Verticillium</taxon>
    </lineage>
</organism>
<name>A0A444RRE0_VERDA</name>
<keyword evidence="1" id="KW-0812">Transmembrane</keyword>
<dbReference type="Proteomes" id="UP000288725">
    <property type="component" value="Chromosome 1"/>
</dbReference>